<evidence type="ECO:0000256" key="1">
    <source>
        <dbReference type="ARBA" id="ARBA00001478"/>
    </source>
</evidence>
<evidence type="ECO:0000256" key="9">
    <source>
        <dbReference type="ARBA" id="ARBA00022946"/>
    </source>
</evidence>
<keyword evidence="6 11" id="KW-0328">Glycosyltransferase</keyword>
<dbReference type="EMBL" id="LGRX02002037">
    <property type="protein sequence ID" value="KAK3284968.1"/>
    <property type="molecule type" value="Genomic_DNA"/>
</dbReference>
<sequence length="593" mass="65799">MVTLRCTNPTGIVATTSTRSHQPCALTHSVTLKSTVVKLRPNIFGAPYTVHAAATGSRARAFLGRAEAQVPRATLTKAVRKLSFAIQANEMATNLVFVASECAPWSCGLGDMASALPKALAERGHRVMVVVPRYCNYPEAYDTGVRVSYEVFGKAHEVGYFHAFVDGVDFVFIDHPCFHDVAHSIHSGDRMSQNFRFSLLSKAALEAVWHVAPGGYPYEDLNTVFIANGWQTALVPFYLNALYRDQGKMLGARSILVLHNLAFQGRGPFGEVLSLDIPKQYLEHFHLDDLFGGPCMNTLKAGLLEAHRWVAVSNGYAEEIQTQKGGMGLAPTLQSQTWKMNGVVNGIDYDAWSPDRDAYLEEADAYTTYGFTREGILEGKAQCKAALQQELGLPAGPHVPLLAFVGQLDTNKGVDMIFEAAGWLMEQDIQLVLLGCGDSDFEDRMRSLEEHHGHKCKAWVGQSVEMEHRIIAASDILLMPSRFEPCGLNQMYAQRYGTVPVVQAVGGLQDTVESFNPWENSGSGWMFEPNDMRHVETRRFIDTVNDALTTYREYRESFIGIQLRGMAKEFSWDAAAKSYEDIIIQAKQDDYRG</sequence>
<dbReference type="Pfam" id="PF00534">
    <property type="entry name" value="Glycos_transf_1"/>
    <property type="match status" value="1"/>
</dbReference>
<gene>
    <name evidence="14" type="ORF">CYMTET_7406</name>
</gene>
<feature type="domain" description="Starch synthase catalytic" evidence="13">
    <location>
        <begin position="95"/>
        <end position="334"/>
    </location>
</feature>
<evidence type="ECO:0000256" key="10">
    <source>
        <dbReference type="ARBA" id="ARBA00023234"/>
    </source>
</evidence>
<proteinExistence type="inferred from homology"/>
<protein>
    <recommendedName>
        <fullName evidence="11">Starch synthase, chloroplastic/amyloplastic</fullName>
        <ecNumber evidence="11">2.4.1.-</ecNumber>
    </recommendedName>
</protein>
<evidence type="ECO:0000256" key="5">
    <source>
        <dbReference type="ARBA" id="ARBA00022640"/>
    </source>
</evidence>
<evidence type="ECO:0000259" key="12">
    <source>
        <dbReference type="Pfam" id="PF00534"/>
    </source>
</evidence>
<evidence type="ECO:0000256" key="4">
    <source>
        <dbReference type="ARBA" id="ARBA00022528"/>
    </source>
</evidence>
<comment type="caution">
    <text evidence="14">The sequence shown here is derived from an EMBL/GenBank/DDBJ whole genome shotgun (WGS) entry which is preliminary data.</text>
</comment>
<feature type="domain" description="Glycosyl transferase family 1" evidence="12">
    <location>
        <begin position="400"/>
        <end position="534"/>
    </location>
</feature>
<comment type="subcellular location">
    <subcellularLocation>
        <location evidence="11">Plastid</location>
        <location evidence="11">Chloroplast</location>
    </subcellularLocation>
    <subcellularLocation>
        <location evidence="11">Plastid</location>
        <location evidence="11">Amyloplast</location>
    </subcellularLocation>
</comment>
<organism evidence="14 15">
    <name type="scientific">Cymbomonas tetramitiformis</name>
    <dbReference type="NCBI Taxonomy" id="36881"/>
    <lineage>
        <taxon>Eukaryota</taxon>
        <taxon>Viridiplantae</taxon>
        <taxon>Chlorophyta</taxon>
        <taxon>Pyramimonadophyceae</taxon>
        <taxon>Pyramimonadales</taxon>
        <taxon>Pyramimonadaceae</taxon>
        <taxon>Cymbomonas</taxon>
    </lineage>
</organism>
<comment type="pathway">
    <text evidence="2 11">Glycan biosynthesis; starch biosynthesis.</text>
</comment>
<dbReference type="GO" id="GO:0009011">
    <property type="term" value="F:alpha-1,4-glucan glucosyltransferase (ADP-glucose donor) activity"/>
    <property type="evidence" value="ECO:0007669"/>
    <property type="project" value="UniProtKB-EC"/>
</dbReference>
<evidence type="ECO:0000259" key="13">
    <source>
        <dbReference type="Pfam" id="PF08323"/>
    </source>
</evidence>
<keyword evidence="8 11" id="KW-0750">Starch biosynthesis</keyword>
<dbReference type="InterPro" id="IPR011835">
    <property type="entry name" value="GS/SS"/>
</dbReference>
<accession>A0AAE0GVJ5</accession>
<keyword evidence="15" id="KW-1185">Reference proteome</keyword>
<evidence type="ECO:0000256" key="3">
    <source>
        <dbReference type="ARBA" id="ARBA00010281"/>
    </source>
</evidence>
<evidence type="ECO:0000256" key="7">
    <source>
        <dbReference type="ARBA" id="ARBA00022679"/>
    </source>
</evidence>
<evidence type="ECO:0000256" key="2">
    <source>
        <dbReference type="ARBA" id="ARBA00004727"/>
    </source>
</evidence>
<dbReference type="PANTHER" id="PTHR45825:SF2">
    <property type="entry name" value="STARCH SYNTHASE 2, CHLOROPLASTIC_AMYLOPLASTIC"/>
    <property type="match status" value="1"/>
</dbReference>
<dbReference type="FunFam" id="3.40.50.2000:FF:000048">
    <property type="entry name" value="Starch synthase, chloroplastic/amyloplastic"/>
    <property type="match status" value="1"/>
</dbReference>
<dbReference type="InterPro" id="IPR001296">
    <property type="entry name" value="Glyco_trans_1"/>
</dbReference>
<dbReference type="GO" id="GO:0019252">
    <property type="term" value="P:starch biosynthetic process"/>
    <property type="evidence" value="ECO:0007669"/>
    <property type="project" value="UniProtKB-UniRule"/>
</dbReference>
<dbReference type="Pfam" id="PF08323">
    <property type="entry name" value="Glyco_transf_5"/>
    <property type="match status" value="1"/>
</dbReference>
<evidence type="ECO:0000313" key="15">
    <source>
        <dbReference type="Proteomes" id="UP001190700"/>
    </source>
</evidence>
<reference evidence="14 15" key="1">
    <citation type="journal article" date="2015" name="Genome Biol. Evol.">
        <title>Comparative Genomics of a Bacterivorous Green Alga Reveals Evolutionary Causalities and Consequences of Phago-Mixotrophic Mode of Nutrition.</title>
        <authorList>
            <person name="Burns J.A."/>
            <person name="Paasch A."/>
            <person name="Narechania A."/>
            <person name="Kim E."/>
        </authorList>
    </citation>
    <scope>NUCLEOTIDE SEQUENCE [LARGE SCALE GENOMIC DNA]</scope>
    <source>
        <strain evidence="14 15">PLY_AMNH</strain>
    </source>
</reference>
<dbReference type="GO" id="GO:0004373">
    <property type="term" value="F:alpha-1,4-glucan glucosyltransferase (UDP-glucose donor) activity"/>
    <property type="evidence" value="ECO:0007669"/>
    <property type="project" value="InterPro"/>
</dbReference>
<comment type="catalytic activity">
    <reaction evidence="1">
        <text>[(1-&gt;4)-alpha-D-glucosyl](n) + ADP-alpha-D-glucose = [(1-&gt;4)-alpha-D-glucosyl](n+1) + ADP + H(+)</text>
        <dbReference type="Rhea" id="RHEA:18189"/>
        <dbReference type="Rhea" id="RHEA-COMP:9584"/>
        <dbReference type="Rhea" id="RHEA-COMP:9587"/>
        <dbReference type="ChEBI" id="CHEBI:15378"/>
        <dbReference type="ChEBI" id="CHEBI:15444"/>
        <dbReference type="ChEBI" id="CHEBI:57498"/>
        <dbReference type="ChEBI" id="CHEBI:456216"/>
        <dbReference type="EC" id="2.4.1.21"/>
    </reaction>
</comment>
<dbReference type="EC" id="2.4.1.-" evidence="11"/>
<keyword evidence="4 11" id="KW-0150">Chloroplast</keyword>
<dbReference type="GO" id="GO:0010021">
    <property type="term" value="P:amylopectin biosynthetic process"/>
    <property type="evidence" value="ECO:0007669"/>
    <property type="project" value="UniProtKB-ARBA"/>
</dbReference>
<evidence type="ECO:0000256" key="8">
    <source>
        <dbReference type="ARBA" id="ARBA00022922"/>
    </source>
</evidence>
<dbReference type="GO" id="GO:0009507">
    <property type="term" value="C:chloroplast"/>
    <property type="evidence" value="ECO:0007669"/>
    <property type="project" value="UniProtKB-SubCell"/>
</dbReference>
<dbReference type="HAMAP" id="MF_00484">
    <property type="entry name" value="Glycogen_synth"/>
    <property type="match status" value="1"/>
</dbReference>
<keyword evidence="7" id="KW-0808">Transferase</keyword>
<dbReference type="Gene3D" id="3.40.50.2000">
    <property type="entry name" value="Glycogen Phosphorylase B"/>
    <property type="match status" value="2"/>
</dbReference>
<dbReference type="InterPro" id="IPR013534">
    <property type="entry name" value="Starch_synth_cat_dom"/>
</dbReference>
<dbReference type="PANTHER" id="PTHR45825">
    <property type="entry name" value="GRANULE-BOUND STARCH SYNTHASE 1, CHLOROPLASTIC/AMYLOPLASTIC"/>
    <property type="match status" value="1"/>
</dbReference>
<keyword evidence="5" id="KW-0934">Plastid</keyword>
<dbReference type="AlphaFoldDB" id="A0AAE0GVJ5"/>
<keyword evidence="9" id="KW-0809">Transit peptide</keyword>
<dbReference type="Proteomes" id="UP001190700">
    <property type="component" value="Unassembled WGS sequence"/>
</dbReference>
<evidence type="ECO:0000256" key="11">
    <source>
        <dbReference type="RuleBase" id="RU361232"/>
    </source>
</evidence>
<dbReference type="GO" id="GO:0009501">
    <property type="term" value="C:amyloplast"/>
    <property type="evidence" value="ECO:0007669"/>
    <property type="project" value="UniProtKB-SubCell"/>
</dbReference>
<evidence type="ECO:0000256" key="6">
    <source>
        <dbReference type="ARBA" id="ARBA00022676"/>
    </source>
</evidence>
<keyword evidence="10 11" id="KW-0035">Amyloplast</keyword>
<dbReference type="CDD" id="cd03791">
    <property type="entry name" value="GT5_Glycogen_synthase_DULL1-like"/>
    <property type="match status" value="1"/>
</dbReference>
<name>A0AAE0GVJ5_9CHLO</name>
<dbReference type="NCBIfam" id="TIGR02095">
    <property type="entry name" value="glgA"/>
    <property type="match status" value="1"/>
</dbReference>
<evidence type="ECO:0000313" key="14">
    <source>
        <dbReference type="EMBL" id="KAK3284968.1"/>
    </source>
</evidence>
<comment type="similarity">
    <text evidence="3 11">Belongs to the glycosyltransferase 1 family. Bacterial/plant glycogen synthase subfamily.</text>
</comment>
<dbReference type="SUPFAM" id="SSF53756">
    <property type="entry name" value="UDP-Glycosyltransferase/glycogen phosphorylase"/>
    <property type="match status" value="1"/>
</dbReference>